<evidence type="ECO:0000313" key="1">
    <source>
        <dbReference type="EMBL" id="OAV94806.1"/>
    </source>
</evidence>
<name>A0A180GPQ5_PUCT1</name>
<evidence type="ECO:0000313" key="2">
    <source>
        <dbReference type="EnsemblFungi" id="PTTG_26883-t43_1-p1"/>
    </source>
</evidence>
<reference evidence="2 3" key="3">
    <citation type="journal article" date="2017" name="G3 (Bethesda)">
        <title>Comparative analysis highlights variable genome content of wheat rusts and divergence of the mating loci.</title>
        <authorList>
            <person name="Cuomo C.A."/>
            <person name="Bakkeren G."/>
            <person name="Khalil H.B."/>
            <person name="Panwar V."/>
            <person name="Joly D."/>
            <person name="Linning R."/>
            <person name="Sakthikumar S."/>
            <person name="Song X."/>
            <person name="Adiconis X."/>
            <person name="Fan L."/>
            <person name="Goldberg J.M."/>
            <person name="Levin J.Z."/>
            <person name="Young S."/>
            <person name="Zeng Q."/>
            <person name="Anikster Y."/>
            <person name="Bruce M."/>
            <person name="Wang M."/>
            <person name="Yin C."/>
            <person name="McCallum B."/>
            <person name="Szabo L.J."/>
            <person name="Hulbert S."/>
            <person name="Chen X."/>
            <person name="Fellers J.P."/>
        </authorList>
    </citation>
    <scope>NUCLEOTIDE SEQUENCE</scope>
    <source>
        <strain evidence="2">isolate 1-1 / race 1 (BBBD)</strain>
        <strain evidence="3">Isolate 1-1 / race 1 (BBBD)</strain>
    </source>
</reference>
<dbReference type="AlphaFoldDB" id="A0A180GPQ5"/>
<keyword evidence="3" id="KW-1185">Reference proteome</keyword>
<protein>
    <submittedName>
        <fullName evidence="1 2">Uncharacterized protein</fullName>
    </submittedName>
</protein>
<evidence type="ECO:0000313" key="3">
    <source>
        <dbReference type="Proteomes" id="UP000005240"/>
    </source>
</evidence>
<dbReference type="EnsemblFungi" id="PTTG_26883-t43_1">
    <property type="protein sequence ID" value="PTTG_26883-t43_1-p1"/>
    <property type="gene ID" value="PTTG_26883"/>
</dbReference>
<proteinExistence type="predicted"/>
<reference evidence="2" key="4">
    <citation type="submission" date="2025-05" db="UniProtKB">
        <authorList>
            <consortium name="EnsemblFungi"/>
        </authorList>
    </citation>
    <scope>IDENTIFICATION</scope>
    <source>
        <strain evidence="2">isolate 1-1 / race 1 (BBBD)</strain>
    </source>
</reference>
<sequence>MGCFRTCSSTLRIPSRGASSYPASWESSLVTHSCLVVVVVAGHEAWTSVKVPPRSMAIWMEWSPTDSSMVNSMFRPLRRLATTMATPPDPLPTLTALQTIGLPLVWHHSHSLALPAPAASVPEPATAFLGKLARAAQTVSARHLLGSLLAGPDSEADDALDIPLLLGSPPDRPGKTLDWLLARLGLAHLDPSLLTIREPFEEASAQQQHQPWVLARLSACQVQTAAADPEHAELETLLAALRPRLSLEIELPESPNRPVCLLVGPIPQALNVWGGLISYRVSS</sequence>
<reference evidence="1" key="2">
    <citation type="submission" date="2016-05" db="EMBL/GenBank/DDBJ databases">
        <title>Comparative analysis highlights variable genome content of wheat rusts and divergence of the mating loci.</title>
        <authorList>
            <person name="Cuomo C.A."/>
            <person name="Bakkeren G."/>
            <person name="Szabo L."/>
            <person name="Khalil H."/>
            <person name="Joly D."/>
            <person name="Goldberg J."/>
            <person name="Young S."/>
            <person name="Zeng Q."/>
            <person name="Fellers J."/>
        </authorList>
    </citation>
    <scope>NUCLEOTIDE SEQUENCE [LARGE SCALE GENOMIC DNA]</scope>
    <source>
        <strain evidence="1">1-1 BBBD Race 1</strain>
    </source>
</reference>
<organism evidence="1">
    <name type="scientific">Puccinia triticina (isolate 1-1 / race 1 (BBBD))</name>
    <name type="common">Brown leaf rust fungus</name>
    <dbReference type="NCBI Taxonomy" id="630390"/>
    <lineage>
        <taxon>Eukaryota</taxon>
        <taxon>Fungi</taxon>
        <taxon>Dikarya</taxon>
        <taxon>Basidiomycota</taxon>
        <taxon>Pucciniomycotina</taxon>
        <taxon>Pucciniomycetes</taxon>
        <taxon>Pucciniales</taxon>
        <taxon>Pucciniaceae</taxon>
        <taxon>Puccinia</taxon>
    </lineage>
</organism>
<dbReference type="VEuPathDB" id="FungiDB:PTTG_26883"/>
<dbReference type="OrthoDB" id="2499587at2759"/>
<dbReference type="Proteomes" id="UP000005240">
    <property type="component" value="Unassembled WGS sequence"/>
</dbReference>
<reference evidence="1" key="1">
    <citation type="submission" date="2009-11" db="EMBL/GenBank/DDBJ databases">
        <authorList>
            <consortium name="The Broad Institute Genome Sequencing Platform"/>
            <person name="Ward D."/>
            <person name="Feldgarden M."/>
            <person name="Earl A."/>
            <person name="Young S.K."/>
            <person name="Zeng Q."/>
            <person name="Koehrsen M."/>
            <person name="Alvarado L."/>
            <person name="Berlin A."/>
            <person name="Bochicchio J."/>
            <person name="Borenstein D."/>
            <person name="Chapman S.B."/>
            <person name="Chen Z."/>
            <person name="Engels R."/>
            <person name="Freedman E."/>
            <person name="Gellesch M."/>
            <person name="Goldberg J."/>
            <person name="Griggs A."/>
            <person name="Gujja S."/>
            <person name="Heilman E."/>
            <person name="Heiman D."/>
            <person name="Hepburn T."/>
            <person name="Howarth C."/>
            <person name="Jen D."/>
            <person name="Larson L."/>
            <person name="Lewis B."/>
            <person name="Mehta T."/>
            <person name="Park D."/>
            <person name="Pearson M."/>
            <person name="Roberts A."/>
            <person name="Saif S."/>
            <person name="Shea T."/>
            <person name="Shenoy N."/>
            <person name="Sisk P."/>
            <person name="Stolte C."/>
            <person name="Sykes S."/>
            <person name="Thomson T."/>
            <person name="Walk T."/>
            <person name="White J."/>
            <person name="Yandava C."/>
            <person name="Izard J."/>
            <person name="Baranova O.V."/>
            <person name="Blanton J.M."/>
            <person name="Tanner A.C."/>
            <person name="Dewhirst F.E."/>
            <person name="Haas B."/>
            <person name="Nusbaum C."/>
            <person name="Birren B."/>
        </authorList>
    </citation>
    <scope>NUCLEOTIDE SEQUENCE [LARGE SCALE GENOMIC DNA]</scope>
    <source>
        <strain evidence="1">1-1 BBBD Race 1</strain>
    </source>
</reference>
<accession>A0A180GPQ5</accession>
<dbReference type="EMBL" id="ADAS02000036">
    <property type="protein sequence ID" value="OAV94806.1"/>
    <property type="molecule type" value="Genomic_DNA"/>
</dbReference>
<gene>
    <name evidence="1" type="ORF">PTTG_26883</name>
</gene>